<dbReference type="EMBL" id="CM042882">
    <property type="protein sequence ID" value="KAI4382936.1"/>
    <property type="molecule type" value="Genomic_DNA"/>
</dbReference>
<accession>A0ACB9RUS4</accession>
<gene>
    <name evidence="1" type="ORF">MLD38_008830</name>
</gene>
<keyword evidence="2" id="KW-1185">Reference proteome</keyword>
<organism evidence="1 2">
    <name type="scientific">Melastoma candidum</name>
    <dbReference type="NCBI Taxonomy" id="119954"/>
    <lineage>
        <taxon>Eukaryota</taxon>
        <taxon>Viridiplantae</taxon>
        <taxon>Streptophyta</taxon>
        <taxon>Embryophyta</taxon>
        <taxon>Tracheophyta</taxon>
        <taxon>Spermatophyta</taxon>
        <taxon>Magnoliopsida</taxon>
        <taxon>eudicotyledons</taxon>
        <taxon>Gunneridae</taxon>
        <taxon>Pentapetalae</taxon>
        <taxon>rosids</taxon>
        <taxon>malvids</taxon>
        <taxon>Myrtales</taxon>
        <taxon>Melastomataceae</taxon>
        <taxon>Melastomatoideae</taxon>
        <taxon>Melastomateae</taxon>
        <taxon>Melastoma</taxon>
    </lineage>
</organism>
<dbReference type="Proteomes" id="UP001057402">
    <property type="component" value="Chromosome 3"/>
</dbReference>
<evidence type="ECO:0000313" key="1">
    <source>
        <dbReference type="EMBL" id="KAI4382936.1"/>
    </source>
</evidence>
<reference evidence="2" key="1">
    <citation type="journal article" date="2023" name="Front. Plant Sci.">
        <title>Chromosomal-level genome assembly of Melastoma candidum provides insights into trichome evolution.</title>
        <authorList>
            <person name="Zhong Y."/>
            <person name="Wu W."/>
            <person name="Sun C."/>
            <person name="Zou P."/>
            <person name="Liu Y."/>
            <person name="Dai S."/>
            <person name="Zhou R."/>
        </authorList>
    </citation>
    <scope>NUCLEOTIDE SEQUENCE [LARGE SCALE GENOMIC DNA]</scope>
</reference>
<name>A0ACB9RUS4_9MYRT</name>
<proteinExistence type="predicted"/>
<evidence type="ECO:0000313" key="2">
    <source>
        <dbReference type="Proteomes" id="UP001057402"/>
    </source>
</evidence>
<sequence length="67" mass="7539">MEKQNPLWSLYQNSPFGFIPVEVSKNCRLIEGDEVNTSNKRPAFNRVQPPCNVSVYLIATKAGRSPT</sequence>
<protein>
    <submittedName>
        <fullName evidence="1">Uncharacterized protein</fullName>
    </submittedName>
</protein>
<comment type="caution">
    <text evidence="1">The sequence shown here is derived from an EMBL/GenBank/DDBJ whole genome shotgun (WGS) entry which is preliminary data.</text>
</comment>